<dbReference type="Gene3D" id="3.20.20.80">
    <property type="entry name" value="Glycosidases"/>
    <property type="match status" value="1"/>
</dbReference>
<dbReference type="Pfam" id="PF00128">
    <property type="entry name" value="Alpha-amylase"/>
    <property type="match status" value="1"/>
</dbReference>
<protein>
    <submittedName>
        <fullName evidence="2">Malto-oligosyltrehalose trehalohydrolase</fullName>
    </submittedName>
</protein>
<dbReference type="InterPro" id="IPR017853">
    <property type="entry name" value="GH"/>
</dbReference>
<dbReference type="RefSeq" id="WP_149564583.1">
    <property type="nucleotide sequence ID" value="NZ_AP018929.1"/>
</dbReference>
<evidence type="ECO:0000313" key="5">
    <source>
        <dbReference type="Proteomes" id="UP000325030"/>
    </source>
</evidence>
<dbReference type="Proteomes" id="UP000325030">
    <property type="component" value="Chromosome"/>
</dbReference>
<dbReference type="PANTHER" id="PTHR10357">
    <property type="entry name" value="ALPHA-AMYLASE FAMILY MEMBER"/>
    <property type="match status" value="1"/>
</dbReference>
<dbReference type="GeneID" id="41716730"/>
<evidence type="ECO:0000313" key="2">
    <source>
        <dbReference type="EMBL" id="BBG22957.1"/>
    </source>
</evidence>
<dbReference type="Gene3D" id="3.30.1590.10">
    <property type="entry name" value="Maltooligosyl trehalose synthase, domain 2"/>
    <property type="match status" value="1"/>
</dbReference>
<dbReference type="Proteomes" id="UP000322983">
    <property type="component" value="Chromosome"/>
</dbReference>
<proteinExistence type="predicted"/>
<dbReference type="STRING" id="1294262.GCA_001316085_02390"/>
<organism evidence="2 4">
    <name type="scientific">Sulfuracidifex tepidarius</name>
    <dbReference type="NCBI Taxonomy" id="1294262"/>
    <lineage>
        <taxon>Archaea</taxon>
        <taxon>Thermoproteota</taxon>
        <taxon>Thermoprotei</taxon>
        <taxon>Sulfolobales</taxon>
        <taxon>Sulfolobaceae</taxon>
        <taxon>Sulfuracidifex</taxon>
    </lineage>
</organism>
<dbReference type="Gene3D" id="1.10.150.200">
    <property type="entry name" value="Maltooligosyl trehalose synthase, domain 3"/>
    <property type="match status" value="1"/>
</dbReference>
<sequence length="701" mass="81238">MFTSTYRIQMREDGPGFLDVADLGDYLSWLGISHVYLSPSFRARKGSTHGYDVVDYVISEALGGMEGYQKMTKSLQERGIGVIQDVVPNHMAVSTENWRLMDVLKNGRGSQWSSTFDWWGDKMTLPILEDELDKVKHLISIDQERRELVYRDWRLPLCDDVNTVDETLEKCYSLTWWIKGPSYRRFFYVNCLIGVNVEKDEVFQDQVRNLPRVEGVRIDHIDGLLDPFNYVEKMKRIFPLVLVEKILTFGEELKIPAHGTTGYDFLNYVNHLLIDEENEGEVEKVYEEFTGRHDDLETMIRESKRKVIREYMRNEFSHVAGLASRSLGRDVSEEIYSFTECLPVYRVYGEIPCDPTGVIHELKERDPWVYGKLQQILPGAFAKGIEDTVFYRFMRLMSVNEVGGFLSKFGISQEEFHSFMKSRPETTMNATSTHDTKMSEDVRARIDYLSEIPNEWGSRIKYWRDLLRPNVDPVDEYRFYQALVGSLEDFTPEYEERITSYMIKAMRESKERTTWEKPNVGYEEKVISMVKDAFHNRSFRSDVTSFLTDVDLKGKEKSLTMVSLKVMSPGIADFYQGTEVWNYSLVDPDNRRKVDFSKMKQMMGKESLDVTDPLTKVTLIRKLLKIKREVMGKPYEPMKVERGYIAFKRGNYVLIARTLSKARGLSLKVSGTDVIKGQEVQGVTDDDLSFPVLVLKSLASS</sequence>
<dbReference type="EMBL" id="AP018930">
    <property type="protein sequence ID" value="BBG25717.1"/>
    <property type="molecule type" value="Genomic_DNA"/>
</dbReference>
<evidence type="ECO:0000259" key="1">
    <source>
        <dbReference type="SMART" id="SM00642"/>
    </source>
</evidence>
<reference evidence="2 4" key="2">
    <citation type="journal article" date="2020" name="Int. J. Syst. Evol. Microbiol.">
        <title>Sulfuracidifex tepidarius gen. nov., sp. nov. and transfer of Sulfolobus metallicus Huber and Stetter 1992 to the genus Sulfuracidifex as Sulfuracidifex metallicus comb. nov.</title>
        <authorList>
            <person name="Itoh T."/>
            <person name="Miura T."/>
            <person name="Sakai H.D."/>
            <person name="Kato S."/>
            <person name="Ohkuma M."/>
            <person name="Takashina T."/>
        </authorList>
    </citation>
    <scope>NUCLEOTIDE SEQUENCE [LARGE SCALE GENOMIC DNA]</scope>
    <source>
        <strain evidence="2 4">IC-006</strain>
        <strain evidence="3">IC-007</strain>
    </source>
</reference>
<name>A0A510DS55_9CREN</name>
<dbReference type="SMART" id="SM00642">
    <property type="entry name" value="Aamy"/>
    <property type="match status" value="1"/>
</dbReference>
<feature type="domain" description="Glycosyl hydrolase family 13 catalytic" evidence="1">
    <location>
        <begin position="3"/>
        <end position="615"/>
    </location>
</feature>
<dbReference type="PANTHER" id="PTHR10357:SF216">
    <property type="entry name" value="MALTOOLIGOSYL TREHALOSE SYNTHASE-RELATED"/>
    <property type="match status" value="1"/>
</dbReference>
<dbReference type="OrthoDB" id="34423at2157"/>
<gene>
    <name evidence="2" type="ORF">IC006_0241</name>
    <name evidence="3" type="ORF">IC007_0222</name>
</gene>
<accession>A0A510DS55</accession>
<dbReference type="GO" id="GO:0030980">
    <property type="term" value="P:alpha-glucan catabolic process"/>
    <property type="evidence" value="ECO:0007669"/>
    <property type="project" value="TreeGrafter"/>
</dbReference>
<dbReference type="InterPro" id="IPR013797">
    <property type="entry name" value="Maltooligo_trehalose_synth_4"/>
</dbReference>
<evidence type="ECO:0000313" key="4">
    <source>
        <dbReference type="Proteomes" id="UP000322983"/>
    </source>
</evidence>
<keyword evidence="4" id="KW-1185">Reference proteome</keyword>
<dbReference type="GO" id="GO:0005992">
    <property type="term" value="P:trehalose biosynthetic process"/>
    <property type="evidence" value="ECO:0007669"/>
    <property type="project" value="TreeGrafter"/>
</dbReference>
<dbReference type="AlphaFoldDB" id="A0A510DS55"/>
<accession>A0A510DZV8</accession>
<evidence type="ECO:0000313" key="3">
    <source>
        <dbReference type="EMBL" id="BBG25717.1"/>
    </source>
</evidence>
<dbReference type="EMBL" id="AP018929">
    <property type="protein sequence ID" value="BBG22957.1"/>
    <property type="molecule type" value="Genomic_DNA"/>
</dbReference>
<dbReference type="InterPro" id="IPR006047">
    <property type="entry name" value="GH13_cat_dom"/>
</dbReference>
<dbReference type="GO" id="GO:0047470">
    <property type="term" value="F:(1,4)-alpha-D-glucan 1-alpha-D-glucosylmutase activity"/>
    <property type="evidence" value="ECO:0007669"/>
    <property type="project" value="TreeGrafter"/>
</dbReference>
<dbReference type="KEGG" id="step:IC006_0241"/>
<dbReference type="SUPFAM" id="SSF51445">
    <property type="entry name" value="(Trans)glycosidases"/>
    <property type="match status" value="1"/>
</dbReference>
<reference evidence="5" key="1">
    <citation type="submission" date="2018-09" db="EMBL/GenBank/DDBJ databases">
        <title>Complete Genome Sequencing of Sulfolobus sp. JCM 16834.</title>
        <authorList>
            <person name="Kato S."/>
            <person name="Itoh T."/>
            <person name="Ohkuma M."/>
        </authorList>
    </citation>
    <scope>NUCLEOTIDE SEQUENCE [LARGE SCALE GENOMIC DNA]</scope>
    <source>
        <strain evidence="5">IC-007</strain>
    </source>
</reference>
<dbReference type="Gene3D" id="1.10.10.470">
    <property type="entry name" value="Maltooligosyl trehalose synthase, domain 4"/>
    <property type="match status" value="1"/>
</dbReference>